<keyword evidence="3" id="KW-1185">Reference proteome</keyword>
<organism evidence="2 3">
    <name type="scientific">Alkalicoccobacillus gibsonii</name>
    <dbReference type="NCBI Taxonomy" id="79881"/>
    <lineage>
        <taxon>Bacteria</taxon>
        <taxon>Bacillati</taxon>
        <taxon>Bacillota</taxon>
        <taxon>Bacilli</taxon>
        <taxon>Bacillales</taxon>
        <taxon>Bacillaceae</taxon>
        <taxon>Alkalicoccobacillus</taxon>
    </lineage>
</organism>
<evidence type="ECO:0000313" key="3">
    <source>
        <dbReference type="Proteomes" id="UP001418796"/>
    </source>
</evidence>
<feature type="transmembrane region" description="Helical" evidence="1">
    <location>
        <begin position="17"/>
        <end position="39"/>
    </location>
</feature>
<reference evidence="2 3" key="1">
    <citation type="submission" date="2024-03" db="EMBL/GenBank/DDBJ databases">
        <title>Bacilli Hybrid Assemblies.</title>
        <authorList>
            <person name="Kovac J."/>
        </authorList>
    </citation>
    <scope>NUCLEOTIDE SEQUENCE [LARGE SCALE GENOMIC DNA]</scope>
    <source>
        <strain evidence="2 3">FSL R7-0666</strain>
    </source>
</reference>
<evidence type="ECO:0000313" key="2">
    <source>
        <dbReference type="EMBL" id="MEN0642147.1"/>
    </source>
</evidence>
<sequence length="191" mass="21227">MIKKFINDERGNLTLEAAIIMPMFLLFVVFMAMIIRISIADMALKKAVNETAEIYATHAYPVAMVTGAIEKKTDELIKEYTGDATNLDEINEFLNFIFKETGISPTDMIYDAAEGPTGNLIIDSFNASHDDALFEADAMDVKITDRPSLSGSGENAYIGIEASYKLRIVAPFIDKEITLKHKGYERLWTGA</sequence>
<comment type="caution">
    <text evidence="2">The sequence shown here is derived from an EMBL/GenBank/DDBJ whole genome shotgun (WGS) entry which is preliminary data.</text>
</comment>
<gene>
    <name evidence="2" type="ORF">MKY91_03075</name>
</gene>
<accession>A0ABU9VE25</accession>
<dbReference type="Proteomes" id="UP001418796">
    <property type="component" value="Unassembled WGS sequence"/>
</dbReference>
<keyword evidence="1" id="KW-1133">Transmembrane helix</keyword>
<evidence type="ECO:0000256" key="1">
    <source>
        <dbReference type="SAM" id="Phobius"/>
    </source>
</evidence>
<name>A0ABU9VE25_9BACI</name>
<protein>
    <recommendedName>
        <fullName evidence="4">Pilus assembly protein</fullName>
    </recommendedName>
</protein>
<evidence type="ECO:0008006" key="4">
    <source>
        <dbReference type="Google" id="ProtNLM"/>
    </source>
</evidence>
<proteinExistence type="predicted"/>
<dbReference type="RefSeq" id="WP_343129298.1">
    <property type="nucleotide sequence ID" value="NZ_JBCITK010000001.1"/>
</dbReference>
<keyword evidence="1" id="KW-0472">Membrane</keyword>
<keyword evidence="1" id="KW-0812">Transmembrane</keyword>
<dbReference type="EMBL" id="JBCITK010000001">
    <property type="protein sequence ID" value="MEN0642147.1"/>
    <property type="molecule type" value="Genomic_DNA"/>
</dbReference>